<dbReference type="InterPro" id="IPR020946">
    <property type="entry name" value="Flavin_mOase-like"/>
</dbReference>
<keyword evidence="6" id="KW-0560">Oxidoreductase</keyword>
<dbReference type="AlphaFoldDB" id="A0A9P1MDC5"/>
<organism evidence="10 11">
    <name type="scientific">Parascedosporium putredinis</name>
    <dbReference type="NCBI Taxonomy" id="1442378"/>
    <lineage>
        <taxon>Eukaryota</taxon>
        <taxon>Fungi</taxon>
        <taxon>Dikarya</taxon>
        <taxon>Ascomycota</taxon>
        <taxon>Pezizomycotina</taxon>
        <taxon>Sordariomycetes</taxon>
        <taxon>Hypocreomycetidae</taxon>
        <taxon>Microascales</taxon>
        <taxon>Microascaceae</taxon>
        <taxon>Parascedosporium</taxon>
    </lineage>
</organism>
<dbReference type="GO" id="GO:0016702">
    <property type="term" value="F:oxidoreductase activity, acting on single donors with incorporation of molecular oxygen, incorporation of two atoms of oxygen"/>
    <property type="evidence" value="ECO:0007669"/>
    <property type="project" value="InterPro"/>
</dbReference>
<evidence type="ECO:0000256" key="5">
    <source>
        <dbReference type="ARBA" id="ARBA00022827"/>
    </source>
</evidence>
<proteinExistence type="inferred from homology"/>
<dbReference type="PANTHER" id="PTHR42877:SF11">
    <property type="entry name" value="MONOOXYGENASE, PUTATIVE (AFU_ORTHOLOGUE AFUA_6G13790)-RELATED"/>
    <property type="match status" value="1"/>
</dbReference>
<dbReference type="GO" id="GO:0004499">
    <property type="term" value="F:N,N-dimethylaniline monooxygenase activity"/>
    <property type="evidence" value="ECO:0007669"/>
    <property type="project" value="InterPro"/>
</dbReference>
<sequence length="979" mass="110444">MITYTPPEAYTVLDQHIHKPKPIRVIVIGAGISGIAFAYKAQFLEDVEYTIYEKNTDVGGTWFESRYVGAEEIWDFYRARAKEYGVYQNAKFSHKVVGAVWDEDCGKWNVKIEDTITGVVIEDSAEVVLNCAGVLNRWKWPEIQGLHSFEGRLVHTGNYPQDLDLTGKRVAVIGAGSSAIQVVPTIQPIVKSLVTFARSPTWIAPQFVGRLAPEGRGTIYTEEQKEKFRKDPEYLKTYRREVDHELNSRFPNFYKGSEAQKASREIIEASMRGKLDKMDPALREKLIPDFDCHPGEGYLEALQEDNVEIVRTGIQEVTSNSVITQDGTAYEVDVIIAATGYDTSYVPAFPLKGRNSVGLGETWAKTGAEAYFTCAVPDMPNYFMVVGPNTPISNGSLMPSIEAQVDFALCFVDKIQRQGVKSVVVSRQANTEFNDHKDAVMDLLTFSGNCNSWYKGGTSNGRIVGPWPGSVNHFLDSVRNPRLQDFDFTYGNENRFAIPYRTAKSEGMGRTTVGYPWTTHDCNPTLAPIFLLAPGHLTEITLRMAHIFELAESLSAKVNYADGTKANTESKFPATEVFQGFNKPSRLEGDVHDLEVTGKIPEDIDGTFFRIQPDHRFPPVYESDIHFNGDGNVTAIRLSGGRAHFKQRYVHTDRYNYETQHKRHYSATTKEDGPAYAMDPDTLDTIGRYDFEGQVLSPTMTAHPKFDPKTGEMICYGYEAGGDGNDGSRDIVVYTIDASGLKTEECWYKAPFCGIIHDCGVSDNWVVLPMTPLKCDPERLKKGENHWAWDPNEDQWYGLVPRRKGKPEDIRWFRSKNGHTVSCYETPDGEVVFDLTIADGNVFFWWPSVDTPAGTVAKRNKLHNSTTRWIFDPQAPNNSWVDPVEERTEFSGEFSRIDDRFTTYKYNHYWQAIIDGSKPYDFKNADRQPAASSTRWGILPGTTQRPRRFGRVHVRPSRSPPSSHGPEARRRETGILSHF</sequence>
<gene>
    <name evidence="10" type="ORF">PPNO1_LOCUS7251</name>
</gene>
<dbReference type="GO" id="GO:0046872">
    <property type="term" value="F:metal ion binding"/>
    <property type="evidence" value="ECO:0007669"/>
    <property type="project" value="UniProtKB-KW"/>
</dbReference>
<comment type="similarity">
    <text evidence="1">Belongs to the carotenoid oxygenase family.</text>
</comment>
<evidence type="ECO:0000256" key="1">
    <source>
        <dbReference type="ARBA" id="ARBA00006787"/>
    </source>
</evidence>
<evidence type="ECO:0000256" key="3">
    <source>
        <dbReference type="ARBA" id="ARBA00022630"/>
    </source>
</evidence>
<keyword evidence="11" id="KW-1185">Reference proteome</keyword>
<protein>
    <submittedName>
        <fullName evidence="10">Uncharacterized protein</fullName>
    </submittedName>
</protein>
<evidence type="ECO:0000256" key="6">
    <source>
        <dbReference type="ARBA" id="ARBA00023002"/>
    </source>
</evidence>
<evidence type="ECO:0000313" key="10">
    <source>
        <dbReference type="EMBL" id="CAI4217646.1"/>
    </source>
</evidence>
<feature type="compositionally biased region" description="Basic residues" evidence="9">
    <location>
        <begin position="945"/>
        <end position="956"/>
    </location>
</feature>
<comment type="similarity">
    <text evidence="2">Belongs to the FAD-binding monooxygenase family.</text>
</comment>
<dbReference type="Pfam" id="PF00743">
    <property type="entry name" value="FMO-like"/>
    <property type="match status" value="1"/>
</dbReference>
<dbReference type="PANTHER" id="PTHR42877">
    <property type="entry name" value="L-ORNITHINE N(5)-MONOOXYGENASE-RELATED"/>
    <property type="match status" value="1"/>
</dbReference>
<dbReference type="InterPro" id="IPR004294">
    <property type="entry name" value="Carotenoid_Oase"/>
</dbReference>
<dbReference type="Proteomes" id="UP000838763">
    <property type="component" value="Unassembled WGS sequence"/>
</dbReference>
<keyword evidence="5" id="KW-0274">FAD</keyword>
<feature type="binding site" evidence="8">
    <location>
        <position position="819"/>
    </location>
    <ligand>
        <name>Fe cation</name>
        <dbReference type="ChEBI" id="CHEBI:24875"/>
        <note>catalytic</note>
    </ligand>
</feature>
<keyword evidence="4 8" id="KW-0479">Metal-binding</keyword>
<evidence type="ECO:0000313" key="11">
    <source>
        <dbReference type="Proteomes" id="UP000838763"/>
    </source>
</evidence>
<dbReference type="Pfam" id="PF03055">
    <property type="entry name" value="RPE65"/>
    <property type="match status" value="2"/>
</dbReference>
<dbReference type="SUPFAM" id="SSF50998">
    <property type="entry name" value="Quinoprotein alcohol dehydrogenase-like"/>
    <property type="match status" value="1"/>
</dbReference>
<keyword evidence="3" id="KW-0285">Flavoprotein</keyword>
<dbReference type="InterPro" id="IPR051209">
    <property type="entry name" value="FAD-bind_Monooxygenase_sf"/>
</dbReference>
<dbReference type="GO" id="GO:0050660">
    <property type="term" value="F:flavin adenine dinucleotide binding"/>
    <property type="evidence" value="ECO:0007669"/>
    <property type="project" value="InterPro"/>
</dbReference>
<feature type="binding site" evidence="8">
    <location>
        <position position="757"/>
    </location>
    <ligand>
        <name>Fe cation</name>
        <dbReference type="ChEBI" id="CHEBI:24875"/>
        <note>catalytic</note>
    </ligand>
</feature>
<evidence type="ECO:0000256" key="2">
    <source>
        <dbReference type="ARBA" id="ARBA00010139"/>
    </source>
</evidence>
<dbReference type="GO" id="GO:0050661">
    <property type="term" value="F:NADP binding"/>
    <property type="evidence" value="ECO:0007669"/>
    <property type="project" value="InterPro"/>
</dbReference>
<feature type="region of interest" description="Disordered" evidence="9">
    <location>
        <begin position="925"/>
        <end position="979"/>
    </location>
</feature>
<feature type="binding site" evidence="8">
    <location>
        <position position="703"/>
    </location>
    <ligand>
        <name>Fe cation</name>
        <dbReference type="ChEBI" id="CHEBI:24875"/>
        <note>catalytic</note>
    </ligand>
</feature>
<evidence type="ECO:0000256" key="7">
    <source>
        <dbReference type="ARBA" id="ARBA00023004"/>
    </source>
</evidence>
<comment type="cofactor">
    <cofactor evidence="8">
        <name>Fe(2+)</name>
        <dbReference type="ChEBI" id="CHEBI:29033"/>
    </cofactor>
    <text evidence="8">Binds 1 Fe(2+) ion per subunit.</text>
</comment>
<dbReference type="SUPFAM" id="SSF51905">
    <property type="entry name" value="FAD/NAD(P)-binding domain"/>
    <property type="match status" value="1"/>
</dbReference>
<evidence type="ECO:0000256" key="9">
    <source>
        <dbReference type="SAM" id="MobiDB-lite"/>
    </source>
</evidence>
<dbReference type="InterPro" id="IPR011047">
    <property type="entry name" value="Quinoprotein_ADH-like_sf"/>
</dbReference>
<evidence type="ECO:0000256" key="4">
    <source>
        <dbReference type="ARBA" id="ARBA00022723"/>
    </source>
</evidence>
<dbReference type="OrthoDB" id="74360at2759"/>
<evidence type="ECO:0000256" key="8">
    <source>
        <dbReference type="PIRSR" id="PIRSR604294-1"/>
    </source>
</evidence>
<comment type="caution">
    <text evidence="10">The sequence shown here is derived from an EMBL/GenBank/DDBJ whole genome shotgun (WGS) entry which is preliminary data.</text>
</comment>
<dbReference type="Gene3D" id="3.50.50.60">
    <property type="entry name" value="FAD/NAD(P)-binding domain"/>
    <property type="match status" value="4"/>
</dbReference>
<dbReference type="InterPro" id="IPR036188">
    <property type="entry name" value="FAD/NAD-bd_sf"/>
</dbReference>
<keyword evidence="7 8" id="KW-0408">Iron</keyword>
<name>A0A9P1MDC5_9PEZI</name>
<accession>A0A9P1MDC5</accession>
<reference evidence="10" key="1">
    <citation type="submission" date="2022-11" db="EMBL/GenBank/DDBJ databases">
        <authorList>
            <person name="Scott C."/>
            <person name="Bruce N."/>
        </authorList>
    </citation>
    <scope>NUCLEOTIDE SEQUENCE</scope>
</reference>
<dbReference type="EMBL" id="CALLCH030000016">
    <property type="protein sequence ID" value="CAI4217646.1"/>
    <property type="molecule type" value="Genomic_DNA"/>
</dbReference>